<evidence type="ECO:0000313" key="2">
    <source>
        <dbReference type="EMBL" id="QHU18087.1"/>
    </source>
</evidence>
<name>A0A6C0KMV7_9ZZZZ</name>
<dbReference type="Pfam" id="PF04724">
    <property type="entry name" value="Glyco_transf_17"/>
    <property type="match status" value="1"/>
</dbReference>
<dbReference type="InterPro" id="IPR027417">
    <property type="entry name" value="P-loop_NTPase"/>
</dbReference>
<organism evidence="2">
    <name type="scientific">viral metagenome</name>
    <dbReference type="NCBI Taxonomy" id="1070528"/>
    <lineage>
        <taxon>unclassified sequences</taxon>
        <taxon>metagenomes</taxon>
        <taxon>organismal metagenomes</taxon>
    </lineage>
</organism>
<dbReference type="Pfam" id="PF00535">
    <property type="entry name" value="Glycos_transf_2"/>
    <property type="match status" value="1"/>
</dbReference>
<dbReference type="Gene3D" id="3.90.550.10">
    <property type="entry name" value="Spore Coat Polysaccharide Biosynthesis Protein SpsA, Chain A"/>
    <property type="match status" value="1"/>
</dbReference>
<dbReference type="GO" id="GO:0016020">
    <property type="term" value="C:membrane"/>
    <property type="evidence" value="ECO:0007669"/>
    <property type="project" value="InterPro"/>
</dbReference>
<dbReference type="Gene3D" id="3.40.50.2000">
    <property type="entry name" value="Glycogen Phosphorylase B"/>
    <property type="match status" value="1"/>
</dbReference>
<evidence type="ECO:0000259" key="1">
    <source>
        <dbReference type="Pfam" id="PF00535"/>
    </source>
</evidence>
<proteinExistence type="predicted"/>
<dbReference type="GO" id="GO:0003830">
    <property type="term" value="F:beta-1,4-mannosylglycoprotein 4-beta-N-acetylglucosaminyltransferase activity"/>
    <property type="evidence" value="ECO:0007669"/>
    <property type="project" value="InterPro"/>
</dbReference>
<accession>A0A6C0KMV7</accession>
<dbReference type="SUPFAM" id="SSF53756">
    <property type="entry name" value="UDP-Glycosyltransferase/glycogen phosphorylase"/>
    <property type="match status" value="1"/>
</dbReference>
<dbReference type="GO" id="GO:0006044">
    <property type="term" value="P:N-acetylglucosamine metabolic process"/>
    <property type="evidence" value="ECO:0007669"/>
    <property type="project" value="TreeGrafter"/>
</dbReference>
<dbReference type="InterPro" id="IPR001173">
    <property type="entry name" value="Glyco_trans_2-like"/>
</dbReference>
<sequence>MKVYWFFKNFNLVPRDLKIKKDIFQNMKKTICLNMIVKNESHIIESTLQNILDHIHIDYWVICDTGSTDNTIDIIETFFRMKQIPGEIHQDEWKDFGYNRSKALEYAFNKSDYVFIFDADDLMHGVFNLPEDITKDMYYIPFEKPTSYHRAILVTNRKRWKYNGVLHEYIVNMEPIVGEEYLDGDYYVESRRLGNRNQNPDKYLHDAIVLEKGFEDETEDIGLKNRYAYYCAQSFQDAGRREKAIEWYEKTLTLDYSPQYKYCACIRGGDCYHELKQYDKALYLWGKSYGYDNERLEGVTKIMEYYYNQGIHFMVSSLYNTFKHITLAQINEKDKIFLDYSKYIQMHYYASISGCYCKEQKSAYEACKFLLLNRWHLVENTISNLQFYMSHFHEDPHKQPLIDYFLHYLKDDTVSMEHRKKAWGVVKEVLQKECIKEYTLIEELLQVKTIIKSNTKEYTQSKNILIYTGFMHFPWNDSTLQTKALGGSEKAVIYLTRQLPKDYTIYVCGDQEDEDVDNIKYRHQSKLQELLDSTIFHTVIVSRYVCFFEDYHNIKCHQLVLSLHDTHLINHKNVRMEDYNEYIDTVICLTEWHKNIISKDNEMLKDKITLINNGLVIPKDTNRNSLCKKANTFVWSSCANRGLDILLDVWPSILEKLPDATLKICSYETFPKNDEEKKINAIINHFDSITHLGKINSSELCSLEQETEYWLYTTTWPETSCISAMEMLLNEVICIYYPVAALVNTLGDYGISIQRGEEINTIMGLTEEKKKSMRKQGKAYALSCSWANRAKQWCNTLGFEKQWMFYCSDHFMKQMIHQYIHNLNIVYPEYKISLTSDRQLILNSTPSKVTFVYEVFDKAIINELAHTSFSFLNTEPLNIPVRLNHAKRIISTFPNMIYYDYSKSNMKILEEHNIQVKEKIYLPYQCDDEELANLVKWNKNIKKEYDFGIIKSLGGDVTPRRLKVVQFLRDHHYTVHVIQGWGDDRDKELAKCKVILNIHGFHDIPSQIFEHIRCDRLLEAGFNILSESCYHLDEAFISKYKKFKQIHYEAFFNETNIDHTPKLKKIIIFGFPHSGTTILKTMFGHCENVEELINETDIIKDISHEKTTVCKVAFADKKYFEKKYDDYYKIFIMRNPLFIFSSLNIRLKNCVWDQYHNMDNYFNILDLYQNTINDPPPNTFTIRYEDMFENNYEILKTLFQKLDLKYCDATFENTNYNNKFYTYVPIEESKPELNAQTFAKYRTWQINQPFVNNNDINKIKLTKKQETDLLTNENVVKLYPNIYQLLNIPKKQICFIHSCHMEKTGTKRLDYLIRKIKESGLLEKLEAVYINNIGIPINNNYGANIHINHESEDPFLFEIPTLNKVITFSQSNPNCNILYLHTKGLRHDAKNKKENDWIDMMLYFTVEQYEICLQKLDDDIDVVGCDYYDSNGKERNPKHFSGNFWWANTHYLSTLPLLKEVNQLHPVLPGAKYGGRPCHAEFLVCKNNPRVYEMHNCKINHYMMEYPGSKYRMNDSKKEIIKIIDCFTFYNELDLLKYRLNILNDCVDYFVLVEATHTHVGKEKPLFYQNNKHLFSEFDHKIIHVIVDDFPHKHPYINIENKEQWTNEKFQRKCISRGLGQLMLKPYDVITITDLDEIPNPNVLNQIKKNEILVTINKLEMDFYYYNLNSKMDHCWYHAKILTFERLNELDMNCERVRFHNHCSAIKKAGWHLSYFGNKAFIKNKLENFGHQEYNKNEFIDEVKIEERIKNKKDLFNRPNTILKIPIGDNTNLPPDYSIFLAKYYTIEQIVINIITRTGKRHMHFARLQESIKVQKYDHIKDIKSIDTSNCNLLTQCDDVIHVTPQKDYLNELVRHVSEGWVIFLNNDSTLIDNSFIDQLAKECAKAKHNDVLIYQTFIGPKKLIIPKRNLFEKQQILRGNIHISSFCAHFSLFESLSFDARNNCDFHFFEKIRKDSRFNFKFVCLPIGIWAKHNSVEEMNSSNVSEESVTNGMYFFSFAEPNMEEKNQLLVLAKGIENAITNKCKFVVIDYYFANDNQYTPISNILNLKVMNIYFQNKYNLILVDKYKFDFELNKVTYGNLNRQRDITNTIKEKYVYNNKLFIHKHTTFVESTDIDKNIWIQYKLNGSLFTDKYNANLTKHIDYSNDNYKFLVYDSLSNNMKTFANILEHVIYNEGLIKPNI</sequence>
<dbReference type="SUPFAM" id="SSF48452">
    <property type="entry name" value="TPR-like"/>
    <property type="match status" value="1"/>
</dbReference>
<dbReference type="InterPro" id="IPR006813">
    <property type="entry name" value="Glyco_trans_17"/>
</dbReference>
<dbReference type="PANTHER" id="PTHR12224">
    <property type="entry name" value="BETA-1,4-MANNOSYL-GLYCOPROTEIN BETA-1,4-N-ACETYLGLUCOSAMINYL-TRANSFERASE"/>
    <property type="match status" value="1"/>
</dbReference>
<dbReference type="Gene3D" id="1.25.40.10">
    <property type="entry name" value="Tetratricopeptide repeat domain"/>
    <property type="match status" value="1"/>
</dbReference>
<dbReference type="Gene3D" id="3.40.50.300">
    <property type="entry name" value="P-loop containing nucleotide triphosphate hydrolases"/>
    <property type="match status" value="1"/>
</dbReference>
<dbReference type="InterPro" id="IPR011990">
    <property type="entry name" value="TPR-like_helical_dom_sf"/>
</dbReference>
<dbReference type="PANTHER" id="PTHR12224:SF0">
    <property type="entry name" value="BETA-1,4-MANNOSYL-GLYCOPROTEIN 4-BETA-N-ACETYLGLUCOSAMINYLTRANSFERASE"/>
    <property type="match status" value="1"/>
</dbReference>
<dbReference type="EMBL" id="MN740924">
    <property type="protein sequence ID" value="QHU18087.1"/>
    <property type="molecule type" value="Genomic_DNA"/>
</dbReference>
<feature type="domain" description="Glycosyltransferase 2-like" evidence="1">
    <location>
        <begin position="35"/>
        <end position="124"/>
    </location>
</feature>
<reference evidence="2" key="1">
    <citation type="journal article" date="2020" name="Nature">
        <title>Giant virus diversity and host interactions through global metagenomics.</title>
        <authorList>
            <person name="Schulz F."/>
            <person name="Roux S."/>
            <person name="Paez-Espino D."/>
            <person name="Jungbluth S."/>
            <person name="Walsh D.A."/>
            <person name="Denef V.J."/>
            <person name="McMahon K.D."/>
            <person name="Konstantinidis K.T."/>
            <person name="Eloe-Fadrosh E.A."/>
            <person name="Kyrpides N.C."/>
            <person name="Woyke T."/>
        </authorList>
    </citation>
    <scope>NUCLEOTIDE SEQUENCE</scope>
    <source>
        <strain evidence="2">GVMAG-S-3300012919-55</strain>
    </source>
</reference>
<dbReference type="SUPFAM" id="SSF53448">
    <property type="entry name" value="Nucleotide-diphospho-sugar transferases"/>
    <property type="match status" value="2"/>
</dbReference>
<dbReference type="InterPro" id="IPR029044">
    <property type="entry name" value="Nucleotide-diphossugar_trans"/>
</dbReference>
<dbReference type="SUPFAM" id="SSF52540">
    <property type="entry name" value="P-loop containing nucleoside triphosphate hydrolases"/>
    <property type="match status" value="1"/>
</dbReference>
<protein>
    <recommendedName>
        <fullName evidence="1">Glycosyltransferase 2-like domain-containing protein</fullName>
    </recommendedName>
</protein>